<organism evidence="1 2">
    <name type="scientific">Datura stramonium</name>
    <name type="common">Jimsonweed</name>
    <name type="synonym">Common thornapple</name>
    <dbReference type="NCBI Taxonomy" id="4076"/>
    <lineage>
        <taxon>Eukaryota</taxon>
        <taxon>Viridiplantae</taxon>
        <taxon>Streptophyta</taxon>
        <taxon>Embryophyta</taxon>
        <taxon>Tracheophyta</taxon>
        <taxon>Spermatophyta</taxon>
        <taxon>Magnoliopsida</taxon>
        <taxon>eudicotyledons</taxon>
        <taxon>Gunneridae</taxon>
        <taxon>Pentapetalae</taxon>
        <taxon>asterids</taxon>
        <taxon>lamiids</taxon>
        <taxon>Solanales</taxon>
        <taxon>Solanaceae</taxon>
        <taxon>Solanoideae</taxon>
        <taxon>Datureae</taxon>
        <taxon>Datura</taxon>
    </lineage>
</organism>
<accession>A0ABS8WJ77</accession>
<evidence type="ECO:0000313" key="1">
    <source>
        <dbReference type="EMBL" id="MCE3050097.1"/>
    </source>
</evidence>
<dbReference type="EMBL" id="JACEIK010007332">
    <property type="protein sequence ID" value="MCE3050097.1"/>
    <property type="molecule type" value="Genomic_DNA"/>
</dbReference>
<reference evidence="1 2" key="1">
    <citation type="journal article" date="2021" name="BMC Genomics">
        <title>Datura genome reveals duplications of psychoactive alkaloid biosynthetic genes and high mutation rate following tissue culture.</title>
        <authorList>
            <person name="Rajewski A."/>
            <person name="Carter-House D."/>
            <person name="Stajich J."/>
            <person name="Litt A."/>
        </authorList>
    </citation>
    <scope>NUCLEOTIDE SEQUENCE [LARGE SCALE GENOMIC DNA]</scope>
    <source>
        <strain evidence="1">AR-01</strain>
    </source>
</reference>
<name>A0ABS8WJ77_DATST</name>
<proteinExistence type="predicted"/>
<protein>
    <submittedName>
        <fullName evidence="1">Uncharacterized protein</fullName>
    </submittedName>
</protein>
<dbReference type="Proteomes" id="UP000823775">
    <property type="component" value="Unassembled WGS sequence"/>
</dbReference>
<sequence length="106" mass="12081">ISNGFECHHAYVKGRGVTPLQGYLCMFEVNSLSRRKPWPKPTAGSMSFMISLCVKSRSLRPLSRKEKKFVERADQAEYEVSRLLTQLKESDVEATTVKAEERTLSK</sequence>
<feature type="non-terminal residue" evidence="1">
    <location>
        <position position="1"/>
    </location>
</feature>
<keyword evidence="2" id="KW-1185">Reference proteome</keyword>
<comment type="caution">
    <text evidence="1">The sequence shown here is derived from an EMBL/GenBank/DDBJ whole genome shotgun (WGS) entry which is preliminary data.</text>
</comment>
<gene>
    <name evidence="1" type="ORF">HAX54_046462</name>
</gene>
<evidence type="ECO:0000313" key="2">
    <source>
        <dbReference type="Proteomes" id="UP000823775"/>
    </source>
</evidence>
<feature type="non-terminal residue" evidence="1">
    <location>
        <position position="106"/>
    </location>
</feature>